<dbReference type="InterPro" id="IPR051583">
    <property type="entry name" value="YAP1"/>
</dbReference>
<evidence type="ECO:0000256" key="5">
    <source>
        <dbReference type="SAM" id="MobiDB-lite"/>
    </source>
</evidence>
<dbReference type="AlphaFoldDB" id="A0A6S7JHW3"/>
<comment type="caution">
    <text evidence="6">The sequence shown here is derived from an EMBL/GenBank/DDBJ whole genome shotgun (WGS) entry which is preliminary data.</text>
</comment>
<evidence type="ECO:0000256" key="3">
    <source>
        <dbReference type="ARBA" id="ARBA00022490"/>
    </source>
</evidence>
<feature type="region of interest" description="Disordered" evidence="5">
    <location>
        <begin position="50"/>
        <end position="108"/>
    </location>
</feature>
<evidence type="ECO:0000313" key="6">
    <source>
        <dbReference type="EMBL" id="CAB4030657.1"/>
    </source>
</evidence>
<dbReference type="OrthoDB" id="5985237at2759"/>
<keyword evidence="4" id="KW-0539">Nucleus</keyword>
<gene>
    <name evidence="6" type="ORF">PACLA_8A043441</name>
</gene>
<dbReference type="InterPro" id="IPR036020">
    <property type="entry name" value="WW_dom_sf"/>
</dbReference>
<reference evidence="6" key="1">
    <citation type="submission" date="2020-04" db="EMBL/GenBank/DDBJ databases">
        <authorList>
            <person name="Alioto T."/>
            <person name="Alioto T."/>
            <person name="Gomez Garrido J."/>
        </authorList>
    </citation>
    <scope>NUCLEOTIDE SEQUENCE</scope>
    <source>
        <strain evidence="6">A484AB</strain>
    </source>
</reference>
<dbReference type="Gene3D" id="2.20.70.10">
    <property type="match status" value="1"/>
</dbReference>
<dbReference type="SUPFAM" id="SSF51045">
    <property type="entry name" value="WW domain"/>
    <property type="match status" value="1"/>
</dbReference>
<dbReference type="PANTHER" id="PTHR17616">
    <property type="entry name" value="YES-ASSOCIATED PROTEIN YAP1 FAMILY MEMBER"/>
    <property type="match status" value="1"/>
</dbReference>
<sequence>MATSGQLPPGWEARWDDQYGRYYFINHFTQNTTWTDPRLAHVGAQHYRPVEQIPMQEFSSRQSSAQSHSRGQTSSAARTKETGFQYSIDPSNDEDDEDDEWRDALLRSSMENNQQKRLLFHDKINMKEKFKREFKELDAHVVENTVEK</sequence>
<dbReference type="SMART" id="SM00456">
    <property type="entry name" value="WW"/>
    <property type="match status" value="1"/>
</dbReference>
<protein>
    <submittedName>
        <fullName evidence="6">BAG family molecular chaperone regulator 3-like, partial</fullName>
    </submittedName>
</protein>
<dbReference type="PANTHER" id="PTHR17616:SF8">
    <property type="entry name" value="TRANSCRIPTIONAL COACTIVATOR YORKIE"/>
    <property type="match status" value="1"/>
</dbReference>
<feature type="compositionally biased region" description="Acidic residues" evidence="5">
    <location>
        <begin position="91"/>
        <end position="101"/>
    </location>
</feature>
<feature type="compositionally biased region" description="Polar residues" evidence="5">
    <location>
        <begin position="71"/>
        <end position="90"/>
    </location>
</feature>
<dbReference type="Pfam" id="PF00397">
    <property type="entry name" value="WW"/>
    <property type="match status" value="1"/>
</dbReference>
<organism evidence="6 7">
    <name type="scientific">Paramuricea clavata</name>
    <name type="common">Red gorgonian</name>
    <name type="synonym">Violescent sea-whip</name>
    <dbReference type="NCBI Taxonomy" id="317549"/>
    <lineage>
        <taxon>Eukaryota</taxon>
        <taxon>Metazoa</taxon>
        <taxon>Cnidaria</taxon>
        <taxon>Anthozoa</taxon>
        <taxon>Octocorallia</taxon>
        <taxon>Malacalcyonacea</taxon>
        <taxon>Plexauridae</taxon>
        <taxon>Paramuricea</taxon>
    </lineage>
</organism>
<evidence type="ECO:0000313" key="7">
    <source>
        <dbReference type="Proteomes" id="UP001152795"/>
    </source>
</evidence>
<dbReference type="GO" id="GO:0035329">
    <property type="term" value="P:hippo signaling"/>
    <property type="evidence" value="ECO:0007669"/>
    <property type="project" value="TreeGrafter"/>
</dbReference>
<name>A0A6S7JHW3_PARCT</name>
<evidence type="ECO:0000256" key="2">
    <source>
        <dbReference type="ARBA" id="ARBA00004496"/>
    </source>
</evidence>
<comment type="subcellular location">
    <subcellularLocation>
        <location evidence="2">Cytoplasm</location>
    </subcellularLocation>
    <subcellularLocation>
        <location evidence="1">Nucleus</location>
    </subcellularLocation>
</comment>
<evidence type="ECO:0000256" key="4">
    <source>
        <dbReference type="ARBA" id="ARBA00023242"/>
    </source>
</evidence>
<keyword evidence="3" id="KW-0963">Cytoplasm</keyword>
<dbReference type="GO" id="GO:0005737">
    <property type="term" value="C:cytoplasm"/>
    <property type="evidence" value="ECO:0007669"/>
    <property type="project" value="UniProtKB-SubCell"/>
</dbReference>
<feature type="non-terminal residue" evidence="6">
    <location>
        <position position="1"/>
    </location>
</feature>
<accession>A0A6S7JHW3</accession>
<dbReference type="EMBL" id="CACRXK020017042">
    <property type="protein sequence ID" value="CAB4030657.1"/>
    <property type="molecule type" value="Genomic_DNA"/>
</dbReference>
<dbReference type="GO" id="GO:0045944">
    <property type="term" value="P:positive regulation of transcription by RNA polymerase II"/>
    <property type="evidence" value="ECO:0007669"/>
    <property type="project" value="TreeGrafter"/>
</dbReference>
<dbReference type="GO" id="GO:0005634">
    <property type="term" value="C:nucleus"/>
    <property type="evidence" value="ECO:0007669"/>
    <property type="project" value="UniProtKB-SubCell"/>
</dbReference>
<dbReference type="GO" id="GO:0003713">
    <property type="term" value="F:transcription coactivator activity"/>
    <property type="evidence" value="ECO:0007669"/>
    <property type="project" value="TreeGrafter"/>
</dbReference>
<dbReference type="PROSITE" id="PS50020">
    <property type="entry name" value="WW_DOMAIN_2"/>
    <property type="match status" value="1"/>
</dbReference>
<evidence type="ECO:0000256" key="1">
    <source>
        <dbReference type="ARBA" id="ARBA00004123"/>
    </source>
</evidence>
<dbReference type="InterPro" id="IPR001202">
    <property type="entry name" value="WW_dom"/>
</dbReference>
<dbReference type="Proteomes" id="UP001152795">
    <property type="component" value="Unassembled WGS sequence"/>
</dbReference>
<dbReference type="PROSITE" id="PS01159">
    <property type="entry name" value="WW_DOMAIN_1"/>
    <property type="match status" value="1"/>
</dbReference>
<dbReference type="CDD" id="cd00201">
    <property type="entry name" value="WW"/>
    <property type="match status" value="1"/>
</dbReference>
<feature type="compositionally biased region" description="Low complexity" evidence="5">
    <location>
        <begin position="59"/>
        <end position="70"/>
    </location>
</feature>
<keyword evidence="7" id="KW-1185">Reference proteome</keyword>
<proteinExistence type="predicted"/>